<dbReference type="Pfam" id="PF22936">
    <property type="entry name" value="Pol_BBD"/>
    <property type="match status" value="1"/>
</dbReference>
<evidence type="ECO:0000259" key="4">
    <source>
        <dbReference type="Pfam" id="PF22936"/>
    </source>
</evidence>
<comment type="caution">
    <text evidence="5">The sequence shown here is derived from an EMBL/GenBank/DDBJ whole genome shotgun (WGS) entry which is preliminary data.</text>
</comment>
<evidence type="ECO:0000256" key="2">
    <source>
        <dbReference type="SAM" id="MobiDB-lite"/>
    </source>
</evidence>
<proteinExistence type="predicted"/>
<reference evidence="5 6" key="1">
    <citation type="journal article" date="2021" name="bioRxiv">
        <title>The Gossypium anomalum genome as a resource for cotton improvement and evolutionary analysis of hybrid incompatibility.</title>
        <authorList>
            <person name="Grover C.E."/>
            <person name="Yuan D."/>
            <person name="Arick M.A."/>
            <person name="Miller E.R."/>
            <person name="Hu G."/>
            <person name="Peterson D.G."/>
            <person name="Wendel J.F."/>
            <person name="Udall J.A."/>
        </authorList>
    </citation>
    <scope>NUCLEOTIDE SEQUENCE [LARGE SCALE GENOMIC DNA]</scope>
    <source>
        <strain evidence="5">JFW-Udall</strain>
        <tissue evidence="5">Leaf</tissue>
    </source>
</reference>
<dbReference type="Pfam" id="PF13976">
    <property type="entry name" value="gag_pre-integrs"/>
    <property type="match status" value="1"/>
</dbReference>
<dbReference type="GO" id="GO:0003676">
    <property type="term" value="F:nucleic acid binding"/>
    <property type="evidence" value="ECO:0007669"/>
    <property type="project" value="InterPro"/>
</dbReference>
<evidence type="ECO:0008006" key="7">
    <source>
        <dbReference type="Google" id="ProtNLM"/>
    </source>
</evidence>
<organism evidence="5 6">
    <name type="scientific">Gossypium anomalum</name>
    <dbReference type="NCBI Taxonomy" id="47600"/>
    <lineage>
        <taxon>Eukaryota</taxon>
        <taxon>Viridiplantae</taxon>
        <taxon>Streptophyta</taxon>
        <taxon>Embryophyta</taxon>
        <taxon>Tracheophyta</taxon>
        <taxon>Spermatophyta</taxon>
        <taxon>Magnoliopsida</taxon>
        <taxon>eudicotyledons</taxon>
        <taxon>Gunneridae</taxon>
        <taxon>Pentapetalae</taxon>
        <taxon>rosids</taxon>
        <taxon>malvids</taxon>
        <taxon>Malvales</taxon>
        <taxon>Malvaceae</taxon>
        <taxon>Malvoideae</taxon>
        <taxon>Gossypium</taxon>
    </lineage>
</organism>
<dbReference type="InterPro" id="IPR036397">
    <property type="entry name" value="RNaseH_sf"/>
</dbReference>
<gene>
    <name evidence="5" type="ORF">CXB51_037001</name>
</gene>
<protein>
    <recommendedName>
        <fullName evidence="7">GAG-pre-integrase domain-containing protein</fullName>
    </recommendedName>
</protein>
<dbReference type="GO" id="GO:0008233">
    <property type="term" value="F:peptidase activity"/>
    <property type="evidence" value="ECO:0007669"/>
    <property type="project" value="UniProtKB-KW"/>
</dbReference>
<dbReference type="InterPro" id="IPR054722">
    <property type="entry name" value="PolX-like_BBD"/>
</dbReference>
<dbReference type="Proteomes" id="UP000701853">
    <property type="component" value="Chromosome 13"/>
</dbReference>
<keyword evidence="1" id="KW-0645">Protease</keyword>
<sequence>MTSLKYEISLLDHNTRFVLWQIKIQAVLAQMDLEDALLGIDRMHSTLTDEEKKRKDRKALTQLHLHLSNEILQDVMKEKTATALWKKLEQICMSKTLTSKLYMKQHLYAHRLEKGASVHEHLTVFKEILSNLEAMEVQYDKENLGLILLCSLPPSYSTFRDTILYSRESLTVYEVYDSLTSYDKMKHLVVKPDSQGKSLIAHERQDRNADNNRGRTHERNPRCKSKSRSKSSNRGCTFHMSPNRDWFTTYETVLEGVVLMENNALCKIAGVGTIKVNMFNGVVRTLSDVRHVLELKKNLISLSTLNLKGYKYTAESGFIKISKGSIIVMKGQRKTAKLYVLQGPTVTGYAAVTSSSLSDDNITKLWHMRLGHMSENGMVELSKRGLLDGQGIYKLNFCEHCVLGKQKRVRFTRGIHNTKGTLEYIHSDLWGPLKLPSRGGANYMLTFIDDFSRKVWTFFLKQKSDVFSIVQVKRDREPLDSSSYSTVKQHCRMNEQNDHGEAQLSNEEGPKVQISSKEIFWAAIAEKNQEIAEIRLKNNYGGGFKLVFIL</sequence>
<keyword evidence="6" id="KW-1185">Reference proteome</keyword>
<dbReference type="GO" id="GO:0006508">
    <property type="term" value="P:proteolysis"/>
    <property type="evidence" value="ECO:0007669"/>
    <property type="project" value="UniProtKB-KW"/>
</dbReference>
<feature type="compositionally biased region" description="Basic and acidic residues" evidence="2">
    <location>
        <begin position="200"/>
        <end position="221"/>
    </location>
</feature>
<accession>A0A8J6CHX6</accession>
<dbReference type="SUPFAM" id="SSF53098">
    <property type="entry name" value="Ribonuclease H-like"/>
    <property type="match status" value="1"/>
</dbReference>
<keyword evidence="1" id="KW-0378">Hydrolase</keyword>
<evidence type="ECO:0000256" key="1">
    <source>
        <dbReference type="ARBA" id="ARBA00022670"/>
    </source>
</evidence>
<feature type="domain" description="GAG-pre-integrase" evidence="3">
    <location>
        <begin position="337"/>
        <end position="406"/>
    </location>
</feature>
<evidence type="ECO:0000313" key="5">
    <source>
        <dbReference type="EMBL" id="KAG8471576.1"/>
    </source>
</evidence>
<feature type="compositionally biased region" description="Basic residues" evidence="2">
    <location>
        <begin position="222"/>
        <end position="231"/>
    </location>
</feature>
<evidence type="ECO:0000313" key="6">
    <source>
        <dbReference type="Proteomes" id="UP000701853"/>
    </source>
</evidence>
<dbReference type="EMBL" id="JAHUZN010000013">
    <property type="protein sequence ID" value="KAG8471576.1"/>
    <property type="molecule type" value="Genomic_DNA"/>
</dbReference>
<dbReference type="Pfam" id="PF14223">
    <property type="entry name" value="Retrotran_gag_2"/>
    <property type="match status" value="1"/>
</dbReference>
<name>A0A8J6CHX6_9ROSI</name>
<feature type="region of interest" description="Disordered" evidence="2">
    <location>
        <begin position="199"/>
        <end position="236"/>
    </location>
</feature>
<dbReference type="PANTHER" id="PTHR42648:SF28">
    <property type="entry name" value="TRANSPOSON-ENCODED PROTEIN WITH RIBONUCLEASE H-LIKE AND RETROVIRUS ZINC FINGER-LIKE DOMAINS"/>
    <property type="match status" value="1"/>
</dbReference>
<feature type="domain" description="Retrovirus-related Pol polyprotein from transposon TNT 1-94-like beta-barrel" evidence="4">
    <location>
        <begin position="235"/>
        <end position="310"/>
    </location>
</feature>
<dbReference type="InterPro" id="IPR012337">
    <property type="entry name" value="RNaseH-like_sf"/>
</dbReference>
<dbReference type="PANTHER" id="PTHR42648">
    <property type="entry name" value="TRANSPOSASE, PUTATIVE-RELATED"/>
    <property type="match status" value="1"/>
</dbReference>
<evidence type="ECO:0000259" key="3">
    <source>
        <dbReference type="Pfam" id="PF13976"/>
    </source>
</evidence>
<dbReference type="Gene3D" id="3.30.420.10">
    <property type="entry name" value="Ribonuclease H-like superfamily/Ribonuclease H"/>
    <property type="match status" value="1"/>
</dbReference>
<dbReference type="InterPro" id="IPR039537">
    <property type="entry name" value="Retrotran_Ty1/copia-like"/>
</dbReference>
<dbReference type="AlphaFoldDB" id="A0A8J6CHX6"/>
<dbReference type="InterPro" id="IPR025724">
    <property type="entry name" value="GAG-pre-integrase_dom"/>
</dbReference>